<gene>
    <name evidence="4" type="ORF">HNAJ_LOCUS6890</name>
</gene>
<dbReference type="PROSITE" id="PS50297">
    <property type="entry name" value="ANK_REP_REGION"/>
    <property type="match status" value="1"/>
</dbReference>
<dbReference type="Proteomes" id="UP000278807">
    <property type="component" value="Unassembled WGS sequence"/>
</dbReference>
<evidence type="ECO:0000313" key="4">
    <source>
        <dbReference type="EMBL" id="VDO02750.1"/>
    </source>
</evidence>
<organism evidence="6">
    <name type="scientific">Rodentolepis nana</name>
    <name type="common">Dwarf tapeworm</name>
    <name type="synonym">Hymenolepis nana</name>
    <dbReference type="NCBI Taxonomy" id="102285"/>
    <lineage>
        <taxon>Eukaryota</taxon>
        <taxon>Metazoa</taxon>
        <taxon>Spiralia</taxon>
        <taxon>Lophotrochozoa</taxon>
        <taxon>Platyhelminthes</taxon>
        <taxon>Cestoda</taxon>
        <taxon>Eucestoda</taxon>
        <taxon>Cyclophyllidea</taxon>
        <taxon>Hymenolepididae</taxon>
        <taxon>Rodentolepis</taxon>
    </lineage>
</organism>
<keyword evidence="1" id="KW-0677">Repeat</keyword>
<reference evidence="6" key="1">
    <citation type="submission" date="2017-02" db="UniProtKB">
        <authorList>
            <consortium name="WormBaseParasite"/>
        </authorList>
    </citation>
    <scope>IDENTIFICATION</scope>
</reference>
<accession>A0A0R3TIK3</accession>
<dbReference type="PROSITE" id="PS50088">
    <property type="entry name" value="ANK_REPEAT"/>
    <property type="match status" value="1"/>
</dbReference>
<dbReference type="SMART" id="SM00248">
    <property type="entry name" value="ANK"/>
    <property type="match status" value="3"/>
</dbReference>
<feature type="repeat" description="ANK" evidence="3">
    <location>
        <begin position="53"/>
        <end position="85"/>
    </location>
</feature>
<dbReference type="EMBL" id="UZAE01008920">
    <property type="protein sequence ID" value="VDO02750.1"/>
    <property type="molecule type" value="Genomic_DNA"/>
</dbReference>
<reference evidence="4 5" key="2">
    <citation type="submission" date="2018-11" db="EMBL/GenBank/DDBJ databases">
        <authorList>
            <consortium name="Pathogen Informatics"/>
        </authorList>
    </citation>
    <scope>NUCLEOTIDE SEQUENCE [LARGE SCALE GENOMIC DNA]</scope>
</reference>
<keyword evidence="2 3" id="KW-0040">ANK repeat</keyword>
<sequence length="121" mass="13664">NEAKAVEFLLHAEDNSAYRECKRNQALLQATFQGHKDVVHALHAHTANRNYKQDLPPIHAAIGKGHRNILELLCNHDADIDIHDNRDFTPLMTACIENNLPAVNCLLKIGKIEATFNLHLR</sequence>
<protein>
    <submittedName>
        <fullName evidence="6">ANK_REP_REGION domain-containing protein</fullName>
    </submittedName>
</protein>
<evidence type="ECO:0000256" key="2">
    <source>
        <dbReference type="ARBA" id="ARBA00023043"/>
    </source>
</evidence>
<dbReference type="WBParaSite" id="HNAJ_0000689401-mRNA-1">
    <property type="protein sequence ID" value="HNAJ_0000689401-mRNA-1"/>
    <property type="gene ID" value="HNAJ_0000689401"/>
</dbReference>
<dbReference type="AlphaFoldDB" id="A0A0R3TIK3"/>
<evidence type="ECO:0000256" key="3">
    <source>
        <dbReference type="PROSITE-ProRule" id="PRU00023"/>
    </source>
</evidence>
<dbReference type="InterPro" id="IPR002110">
    <property type="entry name" value="Ankyrin_rpt"/>
</dbReference>
<evidence type="ECO:0000256" key="1">
    <source>
        <dbReference type="ARBA" id="ARBA00022737"/>
    </source>
</evidence>
<dbReference type="Pfam" id="PF12796">
    <property type="entry name" value="Ank_2"/>
    <property type="match status" value="1"/>
</dbReference>
<name>A0A0R3TIK3_RODNA</name>
<dbReference type="STRING" id="102285.A0A0R3TIK3"/>
<keyword evidence="5" id="KW-1185">Reference proteome</keyword>
<dbReference type="InterPro" id="IPR036770">
    <property type="entry name" value="Ankyrin_rpt-contain_sf"/>
</dbReference>
<evidence type="ECO:0000313" key="6">
    <source>
        <dbReference type="WBParaSite" id="HNAJ_0000689401-mRNA-1"/>
    </source>
</evidence>
<dbReference type="OrthoDB" id="194358at2759"/>
<dbReference type="PANTHER" id="PTHR24198:SF165">
    <property type="entry name" value="ANKYRIN REPEAT-CONTAINING PROTEIN-RELATED"/>
    <property type="match status" value="1"/>
</dbReference>
<proteinExistence type="predicted"/>
<evidence type="ECO:0000313" key="5">
    <source>
        <dbReference type="Proteomes" id="UP000278807"/>
    </source>
</evidence>
<dbReference type="PANTHER" id="PTHR24198">
    <property type="entry name" value="ANKYRIN REPEAT AND PROTEIN KINASE DOMAIN-CONTAINING PROTEIN"/>
    <property type="match status" value="1"/>
</dbReference>
<dbReference type="Gene3D" id="1.25.40.20">
    <property type="entry name" value="Ankyrin repeat-containing domain"/>
    <property type="match status" value="1"/>
</dbReference>
<dbReference type="SUPFAM" id="SSF48403">
    <property type="entry name" value="Ankyrin repeat"/>
    <property type="match status" value="1"/>
</dbReference>